<evidence type="ECO:0000256" key="2">
    <source>
        <dbReference type="ARBA" id="ARBA00022517"/>
    </source>
</evidence>
<feature type="binding site" evidence="10">
    <location>
        <begin position="194"/>
        <end position="202"/>
    </location>
    <ligand>
        <name>GTP</name>
        <dbReference type="ChEBI" id="CHEBI:37565"/>
    </ligand>
</feature>
<evidence type="ECO:0000256" key="1">
    <source>
        <dbReference type="ARBA" id="ARBA00022490"/>
    </source>
</evidence>
<comment type="cofactor">
    <cofactor evidence="10">
        <name>Zn(2+)</name>
        <dbReference type="ChEBI" id="CHEBI:29105"/>
    </cofactor>
    <text evidence="10">Binds 1 zinc ion per subunit.</text>
</comment>
<dbReference type="SUPFAM" id="SSF52540">
    <property type="entry name" value="P-loop containing nucleoside triphosphate hydrolases"/>
    <property type="match status" value="1"/>
</dbReference>
<feature type="binding site" evidence="10">
    <location>
        <position position="282"/>
    </location>
    <ligand>
        <name>Zn(2+)</name>
        <dbReference type="ChEBI" id="CHEBI:29105"/>
    </ligand>
</feature>
<dbReference type="PANTHER" id="PTHR32120">
    <property type="entry name" value="SMALL RIBOSOMAL SUBUNIT BIOGENESIS GTPASE RSGA"/>
    <property type="match status" value="1"/>
</dbReference>
<comment type="similarity">
    <text evidence="10">Belongs to the TRAFAC class YlqF/YawG GTPase family. RsgA subfamily.</text>
</comment>
<feature type="binding site" evidence="10">
    <location>
        <begin position="140"/>
        <end position="143"/>
    </location>
    <ligand>
        <name>GTP</name>
        <dbReference type="ChEBI" id="CHEBI:37565"/>
    </ligand>
</feature>
<comment type="subunit">
    <text evidence="10">Monomer. Associates with 30S ribosomal subunit, binds 16S rRNA.</text>
</comment>
<keyword evidence="9 10" id="KW-0342">GTP-binding</keyword>
<dbReference type="GO" id="GO:0005737">
    <property type="term" value="C:cytoplasm"/>
    <property type="evidence" value="ECO:0007669"/>
    <property type="project" value="UniProtKB-SubCell"/>
</dbReference>
<dbReference type="Gene3D" id="1.10.40.50">
    <property type="entry name" value="Probable gtpase engc, domain 3"/>
    <property type="match status" value="1"/>
</dbReference>
<dbReference type="EC" id="3.6.1.-" evidence="10"/>
<dbReference type="Gene3D" id="3.40.50.300">
    <property type="entry name" value="P-loop containing nucleotide triphosphate hydrolases"/>
    <property type="match status" value="1"/>
</dbReference>
<comment type="caution">
    <text evidence="13">The sequence shown here is derived from an EMBL/GenBank/DDBJ whole genome shotgun (WGS) entry which is preliminary data.</text>
</comment>
<dbReference type="InterPro" id="IPR030378">
    <property type="entry name" value="G_CP_dom"/>
</dbReference>
<comment type="subcellular location">
    <subcellularLocation>
        <location evidence="10">Cytoplasm</location>
    </subcellularLocation>
</comment>
<dbReference type="PANTHER" id="PTHR32120:SF10">
    <property type="entry name" value="SMALL RIBOSOMAL SUBUNIT BIOGENESIS GTPASE RSGA"/>
    <property type="match status" value="1"/>
</dbReference>
<dbReference type="STRING" id="294935.ATN88_20200"/>
<feature type="domain" description="EngC GTPase" evidence="11">
    <location>
        <begin position="101"/>
        <end position="250"/>
    </location>
</feature>
<dbReference type="HAMAP" id="MF_01820">
    <property type="entry name" value="GTPase_RsgA"/>
    <property type="match status" value="1"/>
</dbReference>
<dbReference type="Proteomes" id="UP000070529">
    <property type="component" value="Unassembled WGS sequence"/>
</dbReference>
<evidence type="ECO:0000256" key="3">
    <source>
        <dbReference type="ARBA" id="ARBA00022723"/>
    </source>
</evidence>
<evidence type="ECO:0000256" key="10">
    <source>
        <dbReference type="HAMAP-Rule" id="MF_01820"/>
    </source>
</evidence>
<dbReference type="EMBL" id="LNTY01000033">
    <property type="protein sequence ID" value="KXF81826.1"/>
    <property type="molecule type" value="Genomic_DNA"/>
</dbReference>
<keyword evidence="3 10" id="KW-0479">Metal-binding</keyword>
<dbReference type="GO" id="GO:0042274">
    <property type="term" value="P:ribosomal small subunit biogenesis"/>
    <property type="evidence" value="ECO:0007669"/>
    <property type="project" value="UniProtKB-UniRule"/>
</dbReference>
<organism evidence="13 14">
    <name type="scientific">Enterovibrio coralii</name>
    <dbReference type="NCBI Taxonomy" id="294935"/>
    <lineage>
        <taxon>Bacteria</taxon>
        <taxon>Pseudomonadati</taxon>
        <taxon>Pseudomonadota</taxon>
        <taxon>Gammaproteobacteria</taxon>
        <taxon>Vibrionales</taxon>
        <taxon>Vibrionaceae</taxon>
        <taxon>Enterovibrio</taxon>
    </lineage>
</organism>
<keyword evidence="2 10" id="KW-0690">Ribosome biogenesis</keyword>
<feature type="binding site" evidence="10">
    <location>
        <position position="288"/>
    </location>
    <ligand>
        <name>Zn(2+)</name>
        <dbReference type="ChEBI" id="CHEBI:29105"/>
    </ligand>
</feature>
<dbReference type="Pfam" id="PF03193">
    <property type="entry name" value="RsgA_GTPase"/>
    <property type="match status" value="1"/>
</dbReference>
<dbReference type="InterPro" id="IPR027417">
    <property type="entry name" value="P-loop_NTPase"/>
</dbReference>
<evidence type="ECO:0000256" key="7">
    <source>
        <dbReference type="ARBA" id="ARBA00022833"/>
    </source>
</evidence>
<dbReference type="AlphaFoldDB" id="A0A135I8P7"/>
<evidence type="ECO:0000256" key="5">
    <source>
        <dbReference type="ARBA" id="ARBA00022741"/>
    </source>
</evidence>
<dbReference type="GO" id="GO:0046872">
    <property type="term" value="F:metal ion binding"/>
    <property type="evidence" value="ECO:0007669"/>
    <property type="project" value="UniProtKB-KW"/>
</dbReference>
<keyword evidence="8 10" id="KW-0694">RNA-binding</keyword>
<evidence type="ECO:0000259" key="11">
    <source>
        <dbReference type="PROSITE" id="PS50936"/>
    </source>
</evidence>
<feature type="domain" description="CP-type G" evidence="12">
    <location>
        <begin position="95"/>
        <end position="252"/>
    </location>
</feature>
<keyword evidence="4 10" id="KW-0699">rRNA-binding</keyword>
<keyword evidence="14" id="KW-1185">Reference proteome</keyword>
<reference evidence="13 14" key="1">
    <citation type="submission" date="2015-11" db="EMBL/GenBank/DDBJ databases">
        <title>Genomic Taxonomy of the Vibrionaceae.</title>
        <authorList>
            <person name="Gomez-Gil B."/>
            <person name="Enciso-Ibarra J."/>
        </authorList>
    </citation>
    <scope>NUCLEOTIDE SEQUENCE [LARGE SCALE GENOMIC DNA]</scope>
    <source>
        <strain evidence="13 14">CAIM 912</strain>
    </source>
</reference>
<dbReference type="GO" id="GO:0005525">
    <property type="term" value="F:GTP binding"/>
    <property type="evidence" value="ECO:0007669"/>
    <property type="project" value="UniProtKB-UniRule"/>
</dbReference>
<feature type="binding site" evidence="10">
    <location>
        <position position="275"/>
    </location>
    <ligand>
        <name>Zn(2+)</name>
        <dbReference type="ChEBI" id="CHEBI:29105"/>
    </ligand>
</feature>
<dbReference type="InterPro" id="IPR010914">
    <property type="entry name" value="RsgA_GTPase_dom"/>
</dbReference>
<keyword evidence="1 10" id="KW-0963">Cytoplasm</keyword>
<dbReference type="RefSeq" id="WP_067415351.1">
    <property type="nucleotide sequence ID" value="NZ_LNTY01000033.1"/>
</dbReference>
<proteinExistence type="inferred from homology"/>
<evidence type="ECO:0000256" key="9">
    <source>
        <dbReference type="ARBA" id="ARBA00023134"/>
    </source>
</evidence>
<evidence type="ECO:0000256" key="4">
    <source>
        <dbReference type="ARBA" id="ARBA00022730"/>
    </source>
</evidence>
<feature type="binding site" evidence="10">
    <location>
        <position position="280"/>
    </location>
    <ligand>
        <name>Zn(2+)</name>
        <dbReference type="ChEBI" id="CHEBI:29105"/>
    </ligand>
</feature>
<dbReference type="PROSITE" id="PS50936">
    <property type="entry name" value="ENGC_GTPASE"/>
    <property type="match status" value="1"/>
</dbReference>
<dbReference type="CDD" id="cd01854">
    <property type="entry name" value="YjeQ_EngC"/>
    <property type="match status" value="1"/>
</dbReference>
<sequence>MTSFSSLNQLGWQPVFQQQLTLDDYENTHIARIAEHHRSQFVLVSESGTTPLEIHPSFPSMTVGDWVLLDDTGQFLRLLDRQSLFARKAAGSKVKEQLIAANVDTAFIVCALDNDFSLNRIERYLAMCSEADVEPVVILTKRDLVDEDTMYDRKQSVEALSPLLYVEAVNGLDASTIDTLKPWLKQGKTLVVMGSSGVGKSTLANTLMGDDVQATGGIRESDSKGRHTTTSRSLHCLPSGAVLLDTPGMRELQIFDTEEGISNVFADIKELEAQCRFSDCQHHNEPGCAIQAALKAGTIDERRLNNYQKLQREDARNSATIATKRAKDKAFTQMVYDIQKQNRKNKGF</sequence>
<keyword evidence="5 10" id="KW-0547">Nucleotide-binding</keyword>
<evidence type="ECO:0000313" key="13">
    <source>
        <dbReference type="EMBL" id="KXF81826.1"/>
    </source>
</evidence>
<keyword evidence="7 10" id="KW-0862">Zinc</keyword>
<dbReference type="NCBIfam" id="TIGR00157">
    <property type="entry name" value="ribosome small subunit-dependent GTPase A"/>
    <property type="match status" value="1"/>
</dbReference>
<dbReference type="InterPro" id="IPR004881">
    <property type="entry name" value="Ribosome_biogen_GTPase_RsgA"/>
</dbReference>
<protein>
    <recommendedName>
        <fullName evidence="10">Small ribosomal subunit biogenesis GTPase RsgA</fullName>
        <ecNumber evidence="10">3.6.1.-</ecNumber>
    </recommendedName>
</protein>
<evidence type="ECO:0000313" key="14">
    <source>
        <dbReference type="Proteomes" id="UP000070529"/>
    </source>
</evidence>
<evidence type="ECO:0000256" key="8">
    <source>
        <dbReference type="ARBA" id="ARBA00022884"/>
    </source>
</evidence>
<evidence type="ECO:0000259" key="12">
    <source>
        <dbReference type="PROSITE" id="PS51721"/>
    </source>
</evidence>
<dbReference type="OrthoDB" id="9809485at2"/>
<comment type="function">
    <text evidence="10">One of several proteins that assist in the late maturation steps of the functional core of the 30S ribosomal subunit. Helps release RbfA from mature subunits. May play a role in the assembly of ribosomal proteins into the subunit. Circularly permuted GTPase that catalyzes slow GTP hydrolysis, GTPase activity is stimulated by the 30S ribosomal subunit.</text>
</comment>
<name>A0A135I8P7_9GAMM</name>
<keyword evidence="6 10" id="KW-0378">Hydrolase</keyword>
<evidence type="ECO:0000256" key="6">
    <source>
        <dbReference type="ARBA" id="ARBA00022801"/>
    </source>
</evidence>
<dbReference type="PROSITE" id="PS51721">
    <property type="entry name" value="G_CP"/>
    <property type="match status" value="1"/>
</dbReference>
<dbReference type="GO" id="GO:0019843">
    <property type="term" value="F:rRNA binding"/>
    <property type="evidence" value="ECO:0007669"/>
    <property type="project" value="UniProtKB-KW"/>
</dbReference>
<gene>
    <name evidence="10" type="primary">rsgA</name>
    <name evidence="13" type="ORF">ATN88_20200</name>
</gene>
<accession>A0A135I8P7</accession>
<dbReference type="GO" id="GO:0003924">
    <property type="term" value="F:GTPase activity"/>
    <property type="evidence" value="ECO:0007669"/>
    <property type="project" value="UniProtKB-UniRule"/>
</dbReference>